<keyword evidence="3" id="KW-1185">Reference proteome</keyword>
<dbReference type="InterPro" id="IPR039421">
    <property type="entry name" value="Type_1_exporter"/>
</dbReference>
<dbReference type="AlphaFoldDB" id="A0A2H3BBS0"/>
<dbReference type="PANTHER" id="PTHR24221">
    <property type="entry name" value="ATP-BINDING CASSETTE SUB-FAMILY B"/>
    <property type="match status" value="1"/>
</dbReference>
<dbReference type="InterPro" id="IPR027417">
    <property type="entry name" value="P-loop_NTPase"/>
</dbReference>
<reference evidence="3" key="1">
    <citation type="journal article" date="2017" name="Nat. Ecol. Evol.">
        <title>Genome expansion and lineage-specific genetic innovations in the forest pathogenic fungi Armillaria.</title>
        <authorList>
            <person name="Sipos G."/>
            <person name="Prasanna A.N."/>
            <person name="Walter M.C."/>
            <person name="O'Connor E."/>
            <person name="Balint B."/>
            <person name="Krizsan K."/>
            <person name="Kiss B."/>
            <person name="Hess J."/>
            <person name="Varga T."/>
            <person name="Slot J."/>
            <person name="Riley R."/>
            <person name="Boka B."/>
            <person name="Rigling D."/>
            <person name="Barry K."/>
            <person name="Lee J."/>
            <person name="Mihaltcheva S."/>
            <person name="LaButti K."/>
            <person name="Lipzen A."/>
            <person name="Waldron R."/>
            <person name="Moloney N.M."/>
            <person name="Sperisen C."/>
            <person name="Kredics L."/>
            <person name="Vagvoelgyi C."/>
            <person name="Patrignani A."/>
            <person name="Fitzpatrick D."/>
            <person name="Nagy I."/>
            <person name="Doyle S."/>
            <person name="Anderson J.B."/>
            <person name="Grigoriev I.V."/>
            <person name="Gueldener U."/>
            <person name="Muensterkoetter M."/>
            <person name="Nagy L.G."/>
        </authorList>
    </citation>
    <scope>NUCLEOTIDE SEQUENCE [LARGE SCALE GENOMIC DNA]</scope>
    <source>
        <strain evidence="3">28-4</strain>
    </source>
</reference>
<gene>
    <name evidence="2" type="ORF">ARMSODRAFT_1040804</name>
</gene>
<dbReference type="SUPFAM" id="SSF52540">
    <property type="entry name" value="P-loop containing nucleoside triphosphate hydrolases"/>
    <property type="match status" value="1"/>
</dbReference>
<dbReference type="EMBL" id="KZ293433">
    <property type="protein sequence ID" value="PBK68329.1"/>
    <property type="molecule type" value="Genomic_DNA"/>
</dbReference>
<accession>A0A2H3BBS0</accession>
<sequence length="107" mass="11704">MTKTLCTLDDKWTTEHTSVVSQNCILRKPEVATRAEVEQACQAAMIHDFIRNLPDGYEAKLGNGGANLSSGQKQRLAIARARLRNPSVLILDEATSALDPTSRVLVI</sequence>
<dbReference type="GO" id="GO:0042626">
    <property type="term" value="F:ATPase-coupled transmembrane transporter activity"/>
    <property type="evidence" value="ECO:0007669"/>
    <property type="project" value="TreeGrafter"/>
</dbReference>
<evidence type="ECO:0000313" key="2">
    <source>
        <dbReference type="EMBL" id="PBK68329.1"/>
    </source>
</evidence>
<organism evidence="2 3">
    <name type="scientific">Armillaria solidipes</name>
    <dbReference type="NCBI Taxonomy" id="1076256"/>
    <lineage>
        <taxon>Eukaryota</taxon>
        <taxon>Fungi</taxon>
        <taxon>Dikarya</taxon>
        <taxon>Basidiomycota</taxon>
        <taxon>Agaricomycotina</taxon>
        <taxon>Agaricomycetes</taxon>
        <taxon>Agaricomycetidae</taxon>
        <taxon>Agaricales</taxon>
        <taxon>Marasmiineae</taxon>
        <taxon>Physalacriaceae</taxon>
        <taxon>Armillaria</taxon>
    </lineage>
</organism>
<proteinExistence type="predicted"/>
<feature type="non-terminal residue" evidence="2">
    <location>
        <position position="107"/>
    </location>
</feature>
<dbReference type="Proteomes" id="UP000218334">
    <property type="component" value="Unassembled WGS sequence"/>
</dbReference>
<dbReference type="Pfam" id="PF00005">
    <property type="entry name" value="ABC_tran"/>
    <property type="match status" value="1"/>
</dbReference>
<dbReference type="GO" id="GO:0005524">
    <property type="term" value="F:ATP binding"/>
    <property type="evidence" value="ECO:0007669"/>
    <property type="project" value="InterPro"/>
</dbReference>
<evidence type="ECO:0000259" key="1">
    <source>
        <dbReference type="Pfam" id="PF00005"/>
    </source>
</evidence>
<dbReference type="GO" id="GO:0016887">
    <property type="term" value="F:ATP hydrolysis activity"/>
    <property type="evidence" value="ECO:0007669"/>
    <property type="project" value="InterPro"/>
</dbReference>
<feature type="domain" description="ABC transporter" evidence="1">
    <location>
        <begin position="11"/>
        <end position="96"/>
    </location>
</feature>
<dbReference type="Gene3D" id="3.40.50.300">
    <property type="entry name" value="P-loop containing nucleotide triphosphate hydrolases"/>
    <property type="match status" value="1"/>
</dbReference>
<dbReference type="STRING" id="1076256.A0A2H3BBS0"/>
<protein>
    <recommendedName>
        <fullName evidence="1">ABC transporter domain-containing protein</fullName>
    </recommendedName>
</protein>
<dbReference type="PANTHER" id="PTHR24221:SF654">
    <property type="entry name" value="ATP-BINDING CASSETTE SUB-FAMILY B MEMBER 6"/>
    <property type="match status" value="1"/>
</dbReference>
<dbReference type="InterPro" id="IPR003439">
    <property type="entry name" value="ABC_transporter-like_ATP-bd"/>
</dbReference>
<name>A0A2H3BBS0_9AGAR</name>
<evidence type="ECO:0000313" key="3">
    <source>
        <dbReference type="Proteomes" id="UP000218334"/>
    </source>
</evidence>